<feature type="chain" id="PRO_5023924346" evidence="1">
    <location>
        <begin position="17"/>
        <end position="529"/>
    </location>
</feature>
<dbReference type="EMBL" id="BDEQ01000001">
    <property type="protein sequence ID" value="GAT92808.1"/>
    <property type="molecule type" value="Genomic_DNA"/>
</dbReference>
<dbReference type="VEuPathDB" id="AmoebaDB:EHI8A_091490"/>
<reference evidence="2 3" key="1">
    <citation type="submission" date="2016-05" db="EMBL/GenBank/DDBJ databases">
        <title>First whole genome sequencing of Entamoeba histolytica HM1:IMSS-clone-6.</title>
        <authorList>
            <person name="Mukherjee Avik.K."/>
            <person name="Izumyama S."/>
            <person name="Nakada-Tsukui K."/>
            <person name="Nozaki T."/>
        </authorList>
    </citation>
    <scope>NUCLEOTIDE SEQUENCE [LARGE SCALE GENOMIC DNA]</scope>
    <source>
        <strain evidence="2 3">HM1:IMSS clone 6</strain>
    </source>
</reference>
<dbReference type="OMA" id="HYITLIT"/>
<proteinExistence type="predicted"/>
<name>A0A5K1UMD5_ENTHI</name>
<sequence>MKYVFILLLLTSLSKAKVLQNSPCFPNYHIENFKNVQNKNGLGLLSPDMKIVHDCYQDVPNQETNIMGYSAHTKCYVSTGMFFELFHEKKIPRCGQCLELHSVSLKTTHCIISGSFEITNTINKYIKYTNKTIVVDPDLFMMLSGFHKETATDVLPASIKYVDCLYKTYPAAVLTKVDNNITEIVLFNTNVIVESLLFQQSYHYADITTTKFTLSTPTKNGQIDTDKIYQIKLFNFIGSSIFINIKFIPNITFISSTPFPITYNDSTSLCSFIPQANIILKDGIMGGVSEDIADDDFFSWEIGYQPTGDPLPYIPLTKNDPSFIFENEIVGYSIKYPVPIRISEHYHYVTLITESDNPINLTYPKIYSLHGYDLNNLESFSCGSLVFEYNMTKQPTNTYRLEFRINLLLSKCHGFSNFYILRFKTTTGTKMTIIENYWTNKDALNYTVCNNSFECEIEDECDPSESSLSPLSDQIQKNYTKGCAPFCGVCPFGYSCNQAARCVKNSIHNTRSDSLSIFIGLSTILLMLI</sequence>
<protein>
    <submittedName>
        <fullName evidence="2">Uncharacterized protein</fullName>
    </submittedName>
</protein>
<dbReference type="Proteomes" id="UP000078387">
    <property type="component" value="Unassembled WGS sequence"/>
</dbReference>
<comment type="caution">
    <text evidence="2">The sequence shown here is derived from an EMBL/GenBank/DDBJ whole genome shotgun (WGS) entry which is preliminary data.</text>
</comment>
<dbReference type="AlphaFoldDB" id="A0A5K1UMD5"/>
<organism evidence="2 3">
    <name type="scientific">Entamoeba histolytica</name>
    <dbReference type="NCBI Taxonomy" id="5759"/>
    <lineage>
        <taxon>Eukaryota</taxon>
        <taxon>Amoebozoa</taxon>
        <taxon>Evosea</taxon>
        <taxon>Archamoebae</taxon>
        <taxon>Mastigamoebida</taxon>
        <taxon>Entamoebidae</taxon>
        <taxon>Entamoeba</taxon>
    </lineage>
</organism>
<evidence type="ECO:0000313" key="2">
    <source>
        <dbReference type="EMBL" id="GAT92808.1"/>
    </source>
</evidence>
<feature type="signal peptide" evidence="1">
    <location>
        <begin position="1"/>
        <end position="16"/>
    </location>
</feature>
<evidence type="ECO:0000256" key="1">
    <source>
        <dbReference type="SAM" id="SignalP"/>
    </source>
</evidence>
<dbReference type="VEuPathDB" id="AmoebaDB:EHI_125640"/>
<evidence type="ECO:0000313" key="3">
    <source>
        <dbReference type="Proteomes" id="UP000078387"/>
    </source>
</evidence>
<accession>A0A5K1UMD5</accession>
<dbReference type="VEuPathDB" id="AmoebaDB:EHI5A_045420"/>
<dbReference type="VEuPathDB" id="AmoebaDB:KM1_071310"/>
<keyword evidence="1" id="KW-0732">Signal</keyword>
<dbReference type="VEuPathDB" id="AmoebaDB:EHI7A_033590"/>
<gene>
    <name evidence="2" type="ORF">CL6EHI_125640</name>
</gene>